<comment type="caution">
    <text evidence="14">The sequence shown here is derived from an EMBL/GenBank/DDBJ whole genome shotgun (WGS) entry which is preliminary data.</text>
</comment>
<sequence>MKKSIFAPGVVKLFGEHAVVYGKPAIAAAIDKGVYIDCVSSDRLVVETVGITTGLRFSPLDRRVEAFGAEKFFAYVETALRLAQERWGDLAAKFTIRSDLPPSAGAATSAAVSVGILKAYALCAGADVGDEEAAKLGHKVELEVQGIASPMDTAAVTYGGVLKILTNPFRAEPLKIQLPPFYIVLLPRLGTTGEIVKDVRALLGKRKSATWVIEAIGKVVEEAEGCLRAGDLECVGELMDINNWLLGALGVVDGRVVDLLGMLKPFIYGGKISGAGRGGIVILIPKEGDVVSRILKGLGYPYYKVSVYPKGAGEV</sequence>
<dbReference type="Proteomes" id="UP000554766">
    <property type="component" value="Unassembled WGS sequence"/>
</dbReference>
<organism evidence="14 15">
    <name type="scientific">Pyrobaculum arsenaticum</name>
    <dbReference type="NCBI Taxonomy" id="121277"/>
    <lineage>
        <taxon>Archaea</taxon>
        <taxon>Thermoproteota</taxon>
        <taxon>Thermoprotei</taxon>
        <taxon>Thermoproteales</taxon>
        <taxon>Thermoproteaceae</taxon>
        <taxon>Pyrobaculum</taxon>
    </lineage>
</organism>
<feature type="active site" description="Proton acceptor" evidence="11">
    <location>
        <position position="152"/>
    </location>
</feature>
<dbReference type="EC" id="2.7.1.36" evidence="11"/>
<dbReference type="EMBL" id="JAAVJF010000002">
    <property type="protein sequence ID" value="NYR15123.1"/>
    <property type="molecule type" value="Genomic_DNA"/>
</dbReference>
<dbReference type="PANTHER" id="PTHR43290:SF2">
    <property type="entry name" value="MEVALONATE KINASE"/>
    <property type="match status" value="1"/>
</dbReference>
<dbReference type="InterPro" id="IPR013750">
    <property type="entry name" value="GHMP_kinase_C_dom"/>
</dbReference>
<comment type="caution">
    <text evidence="11">Lacks conserved residue(s) required for the propagation of feature annotation.</text>
</comment>
<proteinExistence type="inferred from homology"/>
<dbReference type="Gene3D" id="3.30.70.890">
    <property type="entry name" value="GHMP kinase, C-terminal domain"/>
    <property type="match status" value="1"/>
</dbReference>
<dbReference type="InterPro" id="IPR014721">
    <property type="entry name" value="Ribsml_uS5_D2-typ_fold_subgr"/>
</dbReference>
<feature type="domain" description="GHMP kinase N-terminal" evidence="12">
    <location>
        <begin position="75"/>
        <end position="160"/>
    </location>
</feature>
<dbReference type="SUPFAM" id="SSF55060">
    <property type="entry name" value="GHMP Kinase, C-terminal domain"/>
    <property type="match status" value="1"/>
</dbReference>
<reference evidence="14 15" key="1">
    <citation type="journal article" date="2020" name="Nat. Commun.">
        <title>The structures of two archaeal type IV pili illuminate evolutionary relationships.</title>
        <authorList>
            <person name="Wang F."/>
            <person name="Baquero D.P."/>
            <person name="Su Z."/>
            <person name="Beltran L.C."/>
            <person name="Prangishvili D."/>
            <person name="Krupovic M."/>
            <person name="Egelman E.H."/>
        </authorList>
    </citation>
    <scope>NUCLEOTIDE SEQUENCE [LARGE SCALE GENOMIC DNA]</scope>
    <source>
        <strain evidence="14 15">2GA</strain>
    </source>
</reference>
<dbReference type="OMA" id="GPFFDAP"/>
<evidence type="ECO:0000256" key="4">
    <source>
        <dbReference type="ARBA" id="ARBA00022741"/>
    </source>
</evidence>
<dbReference type="InterPro" id="IPR036554">
    <property type="entry name" value="GHMP_kinase_C_sf"/>
</dbReference>
<dbReference type="InterPro" id="IPR006204">
    <property type="entry name" value="GHMP_kinase_N_dom"/>
</dbReference>
<evidence type="ECO:0000259" key="13">
    <source>
        <dbReference type="Pfam" id="PF08544"/>
    </source>
</evidence>
<comment type="subcellular location">
    <subcellularLocation>
        <location evidence="11">Cytoplasm</location>
    </subcellularLocation>
</comment>
<dbReference type="InterPro" id="IPR020568">
    <property type="entry name" value="Ribosomal_Su5_D2-typ_SF"/>
</dbReference>
<evidence type="ECO:0000259" key="12">
    <source>
        <dbReference type="Pfam" id="PF00288"/>
    </source>
</evidence>
<keyword evidence="1 11" id="KW-0963">Cytoplasm</keyword>
<evidence type="ECO:0000256" key="7">
    <source>
        <dbReference type="ARBA" id="ARBA00022842"/>
    </source>
</evidence>
<keyword evidence="7 11" id="KW-0460">Magnesium</keyword>
<keyword evidence="2 11" id="KW-0444">Lipid biosynthesis</keyword>
<comment type="cofactor">
    <cofactor evidence="11">
        <name>Mg(2+)</name>
        <dbReference type="ChEBI" id="CHEBI:18420"/>
    </cofactor>
</comment>
<keyword evidence="4 11" id="KW-0547">Nucleotide-binding</keyword>
<keyword evidence="15" id="KW-1185">Reference proteome</keyword>
<dbReference type="AlphaFoldDB" id="A0A7L4P8Y8"/>
<feature type="domain" description="GHMP kinase C-terminal" evidence="13">
    <location>
        <begin position="226"/>
        <end position="300"/>
    </location>
</feature>
<comment type="function">
    <text evidence="11">Catalyzes the phosphorylation of (R)-mevalonate (MVA) to (R)-mevalonate 5-phosphate (MVAP). Functions in the mevalonate (MVA) pathway leading to isopentenyl diphosphate (IPP), a key precursor for the biosynthesis of isoprenoid compounds such as archaeal membrane lipids.</text>
</comment>
<dbReference type="Pfam" id="PF00288">
    <property type="entry name" value="GHMP_kinases_N"/>
    <property type="match status" value="1"/>
</dbReference>
<evidence type="ECO:0000256" key="9">
    <source>
        <dbReference type="ARBA" id="ARBA00023229"/>
    </source>
</evidence>
<evidence type="ECO:0000256" key="10">
    <source>
        <dbReference type="ARBA" id="ARBA00029438"/>
    </source>
</evidence>
<dbReference type="PANTHER" id="PTHR43290">
    <property type="entry name" value="MEVALONATE KINASE"/>
    <property type="match status" value="1"/>
</dbReference>
<evidence type="ECO:0000256" key="3">
    <source>
        <dbReference type="ARBA" id="ARBA00022679"/>
    </source>
</evidence>
<comment type="subunit">
    <text evidence="11">Homodimer.</text>
</comment>
<keyword evidence="8 11" id="KW-0443">Lipid metabolism</keyword>
<dbReference type="GO" id="GO:0005524">
    <property type="term" value="F:ATP binding"/>
    <property type="evidence" value="ECO:0007669"/>
    <property type="project" value="UniProtKB-UniRule"/>
</dbReference>
<dbReference type="GO" id="GO:0000287">
    <property type="term" value="F:magnesium ion binding"/>
    <property type="evidence" value="ECO:0007669"/>
    <property type="project" value="UniProtKB-UniRule"/>
</dbReference>
<evidence type="ECO:0000313" key="14">
    <source>
        <dbReference type="EMBL" id="NYR15123.1"/>
    </source>
</evidence>
<dbReference type="GO" id="GO:0019287">
    <property type="term" value="P:isopentenyl diphosphate biosynthetic process, mevalonate pathway"/>
    <property type="evidence" value="ECO:0007669"/>
    <property type="project" value="UniProtKB-UniRule"/>
</dbReference>
<dbReference type="GeneID" id="5054145"/>
<evidence type="ECO:0000256" key="5">
    <source>
        <dbReference type="ARBA" id="ARBA00022777"/>
    </source>
</evidence>
<dbReference type="PRINTS" id="PR00959">
    <property type="entry name" value="MEVGALKINASE"/>
</dbReference>
<dbReference type="InterPro" id="IPR006205">
    <property type="entry name" value="Mev_gal_kin"/>
</dbReference>
<dbReference type="Pfam" id="PF08544">
    <property type="entry name" value="GHMP_kinases_C"/>
    <property type="match status" value="1"/>
</dbReference>
<comment type="pathway">
    <text evidence="10 11">Isoprenoid biosynthesis; isopentenyl diphosphate biosynthesis via mevalonate pathway; isopentenyl diphosphate from (R)-mevalonate: step 1/3.</text>
</comment>
<comment type="catalytic activity">
    <reaction evidence="11">
        <text>(R)-mevalonate + ATP = (R)-5-phosphomevalonate + ADP + H(+)</text>
        <dbReference type="Rhea" id="RHEA:17065"/>
        <dbReference type="ChEBI" id="CHEBI:15378"/>
        <dbReference type="ChEBI" id="CHEBI:30616"/>
        <dbReference type="ChEBI" id="CHEBI:36464"/>
        <dbReference type="ChEBI" id="CHEBI:58146"/>
        <dbReference type="ChEBI" id="CHEBI:456216"/>
        <dbReference type="EC" id="2.7.1.36"/>
    </reaction>
</comment>
<evidence type="ECO:0000256" key="2">
    <source>
        <dbReference type="ARBA" id="ARBA00022516"/>
    </source>
</evidence>
<comment type="similarity">
    <text evidence="11">Belongs to the GHMP kinase family. Mevalonate kinase subfamily.</text>
</comment>
<evidence type="ECO:0000256" key="8">
    <source>
        <dbReference type="ARBA" id="ARBA00023098"/>
    </source>
</evidence>
<keyword evidence="9 11" id="KW-0414">Isoprene biosynthesis</keyword>
<evidence type="ECO:0000256" key="1">
    <source>
        <dbReference type="ARBA" id="ARBA00022490"/>
    </source>
</evidence>
<keyword evidence="5 11" id="KW-0418">Kinase</keyword>
<dbReference type="Gene3D" id="3.30.230.10">
    <property type="match status" value="1"/>
</dbReference>
<gene>
    <name evidence="11 14" type="primary">mvk</name>
    <name evidence="14" type="ORF">HC235_03995</name>
</gene>
<evidence type="ECO:0000256" key="6">
    <source>
        <dbReference type="ARBA" id="ARBA00022840"/>
    </source>
</evidence>
<accession>A0A7L4P8Y8</accession>
<dbReference type="GO" id="GO:0004496">
    <property type="term" value="F:mevalonate kinase activity"/>
    <property type="evidence" value="ECO:0007669"/>
    <property type="project" value="UniProtKB-UniRule"/>
</dbReference>
<dbReference type="SUPFAM" id="SSF54211">
    <property type="entry name" value="Ribosomal protein S5 domain 2-like"/>
    <property type="match status" value="1"/>
</dbReference>
<protein>
    <recommendedName>
        <fullName evidence="11">Mevalonate kinase</fullName>
        <shortName evidence="11">MK</shortName>
        <shortName evidence="11">MVK</shortName>
        <ecNumber evidence="11">2.7.1.36</ecNumber>
    </recommendedName>
</protein>
<dbReference type="NCBIfam" id="TIGR00549">
    <property type="entry name" value="mevalon_kin"/>
    <property type="match status" value="1"/>
</dbReference>
<name>A0A7L4P8Y8_9CREN</name>
<evidence type="ECO:0000313" key="15">
    <source>
        <dbReference type="Proteomes" id="UP000554766"/>
    </source>
</evidence>
<evidence type="ECO:0000256" key="11">
    <source>
        <dbReference type="HAMAP-Rule" id="MF_00217"/>
    </source>
</evidence>
<dbReference type="HAMAP" id="MF_00217">
    <property type="entry name" value="Mevalonate_kinase"/>
    <property type="match status" value="1"/>
</dbReference>
<dbReference type="GO" id="GO:0005829">
    <property type="term" value="C:cytosol"/>
    <property type="evidence" value="ECO:0007669"/>
    <property type="project" value="TreeGrafter"/>
</dbReference>
<dbReference type="InterPro" id="IPR022937">
    <property type="entry name" value="Mevalonate_kinase_arc"/>
</dbReference>
<dbReference type="RefSeq" id="WP_011901060.1">
    <property type="nucleotide sequence ID" value="NZ_JAAVJF010000002.1"/>
</dbReference>
<keyword evidence="6 11" id="KW-0067">ATP-binding</keyword>
<keyword evidence="3 11" id="KW-0808">Transferase</keyword>
<dbReference type="UniPathway" id="UPA00057">
    <property type="reaction ID" value="UER00098"/>
</dbReference>